<comment type="caution">
    <text evidence="1">The sequence shown here is derived from an EMBL/GenBank/DDBJ whole genome shotgun (WGS) entry which is preliminary data.</text>
</comment>
<accession>A0ACC8XI91</accession>
<proteinExistence type="predicted"/>
<name>A0ACC8XI91_9FIRM</name>
<dbReference type="EMBL" id="LJHD01000097">
    <property type="protein sequence ID" value="ONI44751.1"/>
    <property type="molecule type" value="Genomic_DNA"/>
</dbReference>
<protein>
    <submittedName>
        <fullName evidence="1">Uncharacterized protein</fullName>
    </submittedName>
</protein>
<gene>
    <name evidence="1" type="ORF">AN640_05275</name>
</gene>
<organism evidence="1 2">
    <name type="scientific">Candidatus Epulonipiscium fishelsonii</name>
    <dbReference type="NCBI Taxonomy" id="77094"/>
    <lineage>
        <taxon>Bacteria</taxon>
        <taxon>Bacillati</taxon>
        <taxon>Bacillota</taxon>
        <taxon>Clostridia</taxon>
        <taxon>Lachnospirales</taxon>
        <taxon>Lachnospiraceae</taxon>
        <taxon>Candidatus Epulonipiscium</taxon>
    </lineage>
</organism>
<dbReference type="Proteomes" id="UP000188637">
    <property type="component" value="Unassembled WGS sequence"/>
</dbReference>
<evidence type="ECO:0000313" key="2">
    <source>
        <dbReference type="Proteomes" id="UP000188637"/>
    </source>
</evidence>
<sequence length="161" mass="19623">MKYNNKKTEDSHFLNIRNCAGYGFDTRSTNSCPPKTPWWDDGKYPDLEDFGNMYNPWLNPWYGPQTPMPLNEFVRPRDIDETFTESYTERYTERIKDNDYAFRPYPGENRYDNGFTYNPYFPYFLPEKEEPKHKKHKCCCNDDWECADDWFEKHYYGRCNK</sequence>
<evidence type="ECO:0000313" key="1">
    <source>
        <dbReference type="EMBL" id="ONI44751.1"/>
    </source>
</evidence>
<reference evidence="1" key="1">
    <citation type="submission" date="2016-08" db="EMBL/GenBank/DDBJ databases">
        <authorList>
            <person name="Ngugi D.K."/>
            <person name="Miyake S."/>
            <person name="Stingl U."/>
        </authorList>
    </citation>
    <scope>NUCLEOTIDE SEQUENCE</scope>
    <source>
        <strain evidence="1">SCG-D08WGA-EpuloA1</strain>
    </source>
</reference>
<keyword evidence="2" id="KW-1185">Reference proteome</keyword>